<keyword evidence="3" id="KW-1185">Reference proteome</keyword>
<evidence type="ECO:0000313" key="3">
    <source>
        <dbReference type="Proteomes" id="UP000799291"/>
    </source>
</evidence>
<keyword evidence="1" id="KW-0732">Signal</keyword>
<dbReference type="Proteomes" id="UP000799291">
    <property type="component" value="Unassembled WGS sequence"/>
</dbReference>
<gene>
    <name evidence="2" type="ORF">K458DRAFT_146143</name>
</gene>
<protein>
    <recommendedName>
        <fullName evidence="4">Lytic polysaccharide monooxygenase</fullName>
    </recommendedName>
</protein>
<evidence type="ECO:0000313" key="2">
    <source>
        <dbReference type="EMBL" id="KAF2688284.1"/>
    </source>
</evidence>
<feature type="chain" id="PRO_5026110671" description="Lytic polysaccharide monooxygenase" evidence="1">
    <location>
        <begin position="20"/>
        <end position="209"/>
    </location>
</feature>
<organism evidence="2 3">
    <name type="scientific">Lentithecium fluviatile CBS 122367</name>
    <dbReference type="NCBI Taxonomy" id="1168545"/>
    <lineage>
        <taxon>Eukaryota</taxon>
        <taxon>Fungi</taxon>
        <taxon>Dikarya</taxon>
        <taxon>Ascomycota</taxon>
        <taxon>Pezizomycotina</taxon>
        <taxon>Dothideomycetes</taxon>
        <taxon>Pleosporomycetidae</taxon>
        <taxon>Pleosporales</taxon>
        <taxon>Massarineae</taxon>
        <taxon>Lentitheciaceae</taxon>
        <taxon>Lentithecium</taxon>
    </lineage>
</organism>
<name>A0A6G1JCJ0_9PLEO</name>
<dbReference type="EMBL" id="MU005573">
    <property type="protein sequence ID" value="KAF2688284.1"/>
    <property type="molecule type" value="Genomic_DNA"/>
</dbReference>
<proteinExistence type="predicted"/>
<reference evidence="2" key="1">
    <citation type="journal article" date="2020" name="Stud. Mycol.">
        <title>101 Dothideomycetes genomes: a test case for predicting lifestyles and emergence of pathogens.</title>
        <authorList>
            <person name="Haridas S."/>
            <person name="Albert R."/>
            <person name="Binder M."/>
            <person name="Bloem J."/>
            <person name="Labutti K."/>
            <person name="Salamov A."/>
            <person name="Andreopoulos B."/>
            <person name="Baker S."/>
            <person name="Barry K."/>
            <person name="Bills G."/>
            <person name="Bluhm B."/>
            <person name="Cannon C."/>
            <person name="Castanera R."/>
            <person name="Culley D."/>
            <person name="Daum C."/>
            <person name="Ezra D."/>
            <person name="Gonzalez J."/>
            <person name="Henrissat B."/>
            <person name="Kuo A."/>
            <person name="Liang C."/>
            <person name="Lipzen A."/>
            <person name="Lutzoni F."/>
            <person name="Magnuson J."/>
            <person name="Mondo S."/>
            <person name="Nolan M."/>
            <person name="Ohm R."/>
            <person name="Pangilinan J."/>
            <person name="Park H.-J."/>
            <person name="Ramirez L."/>
            <person name="Alfaro M."/>
            <person name="Sun H."/>
            <person name="Tritt A."/>
            <person name="Yoshinaga Y."/>
            <person name="Zwiers L.-H."/>
            <person name="Turgeon B."/>
            <person name="Goodwin S."/>
            <person name="Spatafora J."/>
            <person name="Crous P."/>
            <person name="Grigoriev I."/>
        </authorList>
    </citation>
    <scope>NUCLEOTIDE SEQUENCE</scope>
    <source>
        <strain evidence="2">CBS 122367</strain>
    </source>
</reference>
<dbReference type="AlphaFoldDB" id="A0A6G1JCJ0"/>
<accession>A0A6G1JCJ0</accession>
<evidence type="ECO:0008006" key="4">
    <source>
        <dbReference type="Google" id="ProtNLM"/>
    </source>
</evidence>
<sequence length="209" mass="23023">MHFRTSALLFLVRLLTAAASDQHAACSVDCRPTVTATATGEYLHTVYVTVPPGEYHPTTSRDVCAPKSTDHGVCYFAPILTQSCVWNTASGQQEVATTISIGEMLNSTHETILRQPPMLLRNSPWTPTSIPPAEGALKNWFLMYWLKDEGEGQKKGQSAFRPSAQCVFRADEANECGGCGWMGWMQPELDCGKDPKEHRSTPMSCFFAC</sequence>
<evidence type="ECO:0000256" key="1">
    <source>
        <dbReference type="SAM" id="SignalP"/>
    </source>
</evidence>
<feature type="signal peptide" evidence="1">
    <location>
        <begin position="1"/>
        <end position="19"/>
    </location>
</feature>